<evidence type="ECO:0008006" key="4">
    <source>
        <dbReference type="Google" id="ProtNLM"/>
    </source>
</evidence>
<reference evidence="2" key="2">
    <citation type="submission" date="2015-06" db="UniProtKB">
        <authorList>
            <consortium name="EnsemblProtists"/>
        </authorList>
    </citation>
    <scope>IDENTIFICATION</scope>
    <source>
        <strain evidence="2">Emoy2</strain>
    </source>
</reference>
<sequence>MSAVLLYMAALALGISNLMSQHLKTMASRTGQPKGTMGSRIRQPNNCLVNVDATNYGSRLVHLFNPDPNLKQSAVLQRYLIGRALVGGTIPLAEFMVEQVEASSLLISRLQLSTLLDQPPEAVLLVQEHAIVNDLQNEWGTLELAITLNFAKRYEALAPR</sequence>
<keyword evidence="3" id="KW-1185">Reference proteome</keyword>
<dbReference type="AlphaFoldDB" id="M4B5Y7"/>
<dbReference type="InParanoid" id="M4B5Y7"/>
<feature type="chain" id="PRO_5004048871" description="RxLR effector candidate protein" evidence="1">
    <location>
        <begin position="21"/>
        <end position="160"/>
    </location>
</feature>
<dbReference type="VEuPathDB" id="FungiDB:HpaG801687"/>
<accession>M4B5Y7</accession>
<reference evidence="3" key="1">
    <citation type="journal article" date="2010" name="Science">
        <title>Signatures of adaptation to obligate biotrophy in the Hyaloperonospora arabidopsidis genome.</title>
        <authorList>
            <person name="Baxter L."/>
            <person name="Tripathy S."/>
            <person name="Ishaque N."/>
            <person name="Boot N."/>
            <person name="Cabral A."/>
            <person name="Kemen E."/>
            <person name="Thines M."/>
            <person name="Ah-Fong A."/>
            <person name="Anderson R."/>
            <person name="Badejoko W."/>
            <person name="Bittner-Eddy P."/>
            <person name="Boore J.L."/>
            <person name="Chibucos M.C."/>
            <person name="Coates M."/>
            <person name="Dehal P."/>
            <person name="Delehaunty K."/>
            <person name="Dong S."/>
            <person name="Downton P."/>
            <person name="Dumas B."/>
            <person name="Fabro G."/>
            <person name="Fronick C."/>
            <person name="Fuerstenberg S.I."/>
            <person name="Fulton L."/>
            <person name="Gaulin E."/>
            <person name="Govers F."/>
            <person name="Hughes L."/>
            <person name="Humphray S."/>
            <person name="Jiang R.H."/>
            <person name="Judelson H."/>
            <person name="Kamoun S."/>
            <person name="Kyung K."/>
            <person name="Meijer H."/>
            <person name="Minx P."/>
            <person name="Morris P."/>
            <person name="Nelson J."/>
            <person name="Phuntumart V."/>
            <person name="Qutob D."/>
            <person name="Rehmany A."/>
            <person name="Rougon-Cardoso A."/>
            <person name="Ryden P."/>
            <person name="Torto-Alalibo T."/>
            <person name="Studholme D."/>
            <person name="Wang Y."/>
            <person name="Win J."/>
            <person name="Wood J."/>
            <person name="Clifton S.W."/>
            <person name="Rogers J."/>
            <person name="Van den Ackerveken G."/>
            <person name="Jones J.D."/>
            <person name="McDowell J.M."/>
            <person name="Beynon J."/>
            <person name="Tyler B.M."/>
        </authorList>
    </citation>
    <scope>NUCLEOTIDE SEQUENCE [LARGE SCALE GENOMIC DNA]</scope>
    <source>
        <strain evidence="3">Emoy2</strain>
    </source>
</reference>
<dbReference type="Proteomes" id="UP000011713">
    <property type="component" value="Unassembled WGS sequence"/>
</dbReference>
<evidence type="ECO:0000256" key="1">
    <source>
        <dbReference type="SAM" id="SignalP"/>
    </source>
</evidence>
<evidence type="ECO:0000313" key="3">
    <source>
        <dbReference type="Proteomes" id="UP000011713"/>
    </source>
</evidence>
<dbReference type="EMBL" id="JH598461">
    <property type="status" value="NOT_ANNOTATED_CDS"/>
    <property type="molecule type" value="Genomic_DNA"/>
</dbReference>
<feature type="signal peptide" evidence="1">
    <location>
        <begin position="1"/>
        <end position="20"/>
    </location>
</feature>
<protein>
    <recommendedName>
        <fullName evidence="4">RxLR effector candidate protein</fullName>
    </recommendedName>
</protein>
<keyword evidence="1" id="KW-0732">Signal</keyword>
<name>M4B5Y7_HYAAE</name>
<dbReference type="HOGENOM" id="CLU_1655548_0_0_1"/>
<organism evidence="2 3">
    <name type="scientific">Hyaloperonospora arabidopsidis (strain Emoy2)</name>
    <name type="common">Downy mildew agent</name>
    <name type="synonym">Peronospora arabidopsidis</name>
    <dbReference type="NCBI Taxonomy" id="559515"/>
    <lineage>
        <taxon>Eukaryota</taxon>
        <taxon>Sar</taxon>
        <taxon>Stramenopiles</taxon>
        <taxon>Oomycota</taxon>
        <taxon>Peronosporomycetes</taxon>
        <taxon>Peronosporales</taxon>
        <taxon>Peronosporaceae</taxon>
        <taxon>Hyaloperonospora</taxon>
    </lineage>
</organism>
<dbReference type="EnsemblProtists" id="HpaT801687">
    <property type="protein sequence ID" value="HpaP801687"/>
    <property type="gene ID" value="HpaG801687"/>
</dbReference>
<proteinExistence type="predicted"/>
<evidence type="ECO:0000313" key="2">
    <source>
        <dbReference type="EnsemblProtists" id="HpaP801687"/>
    </source>
</evidence>